<sequence length="252" mass="29196">MDKDIYNRQINKKSIVSQSQSGDNHINYKIPQPIATRTKNIKESVKSNSIDYKNISLAMTGEISSDDIYRNSLTQKQSNITFVEDMEDDDEQFISNIKTIIDKNYNMQNKENFSIKDLQSKSYLAKKKKCAFSDEDQNLIKRFKSSVNKKRSSQKPQQLEHVVSVSNHDCTTIYTPQIMPIAKYNDNNVNFRSKTNELFLHTGSKTVQKDNQFLIPENEKTVTKTVTEIEIEQLIVHEIHEFFTPPQKNDSS</sequence>
<accession>A0AAW2EEI1</accession>
<evidence type="ECO:0000313" key="1">
    <source>
        <dbReference type="EMBL" id="KAL0101793.1"/>
    </source>
</evidence>
<evidence type="ECO:0000313" key="2">
    <source>
        <dbReference type="Proteomes" id="UP001430953"/>
    </source>
</evidence>
<proteinExistence type="predicted"/>
<dbReference type="Proteomes" id="UP001430953">
    <property type="component" value="Unassembled WGS sequence"/>
</dbReference>
<protein>
    <submittedName>
        <fullName evidence="1">Uncharacterized protein</fullName>
    </submittedName>
</protein>
<gene>
    <name evidence="1" type="ORF">PUN28_019141</name>
</gene>
<dbReference type="EMBL" id="JADYXP020000024">
    <property type="protein sequence ID" value="KAL0101793.1"/>
    <property type="molecule type" value="Genomic_DNA"/>
</dbReference>
<keyword evidence="2" id="KW-1185">Reference proteome</keyword>
<reference evidence="1 2" key="1">
    <citation type="submission" date="2023-03" db="EMBL/GenBank/DDBJ databases">
        <title>High recombination rates correlate with genetic variation in Cardiocondyla obscurior ants.</title>
        <authorList>
            <person name="Errbii M."/>
        </authorList>
    </citation>
    <scope>NUCLEOTIDE SEQUENCE [LARGE SCALE GENOMIC DNA]</scope>
    <source>
        <strain evidence="1">Alpha-2009</strain>
        <tissue evidence="1">Whole body</tissue>
    </source>
</reference>
<comment type="caution">
    <text evidence="1">The sequence shown here is derived from an EMBL/GenBank/DDBJ whole genome shotgun (WGS) entry which is preliminary data.</text>
</comment>
<dbReference type="AlphaFoldDB" id="A0AAW2EEI1"/>
<organism evidence="1 2">
    <name type="scientific">Cardiocondyla obscurior</name>
    <dbReference type="NCBI Taxonomy" id="286306"/>
    <lineage>
        <taxon>Eukaryota</taxon>
        <taxon>Metazoa</taxon>
        <taxon>Ecdysozoa</taxon>
        <taxon>Arthropoda</taxon>
        <taxon>Hexapoda</taxon>
        <taxon>Insecta</taxon>
        <taxon>Pterygota</taxon>
        <taxon>Neoptera</taxon>
        <taxon>Endopterygota</taxon>
        <taxon>Hymenoptera</taxon>
        <taxon>Apocrita</taxon>
        <taxon>Aculeata</taxon>
        <taxon>Formicoidea</taxon>
        <taxon>Formicidae</taxon>
        <taxon>Myrmicinae</taxon>
        <taxon>Cardiocondyla</taxon>
    </lineage>
</organism>
<name>A0AAW2EEI1_9HYME</name>